<dbReference type="Proteomes" id="UP001374584">
    <property type="component" value="Unassembled WGS sequence"/>
</dbReference>
<evidence type="ECO:0000313" key="1">
    <source>
        <dbReference type="EMBL" id="KAK7357149.1"/>
    </source>
</evidence>
<evidence type="ECO:0000313" key="2">
    <source>
        <dbReference type="Proteomes" id="UP001374584"/>
    </source>
</evidence>
<name>A0AAN9MM43_PHACN</name>
<dbReference type="AlphaFoldDB" id="A0AAN9MM43"/>
<gene>
    <name evidence="1" type="ORF">VNO80_16432</name>
</gene>
<keyword evidence="2" id="KW-1185">Reference proteome</keyword>
<comment type="caution">
    <text evidence="1">The sequence shown here is derived from an EMBL/GenBank/DDBJ whole genome shotgun (WGS) entry which is preliminary data.</text>
</comment>
<proteinExistence type="predicted"/>
<reference evidence="1 2" key="1">
    <citation type="submission" date="2024-01" db="EMBL/GenBank/DDBJ databases">
        <title>The genomes of 5 underutilized Papilionoideae crops provide insights into root nodulation and disease resistanc.</title>
        <authorList>
            <person name="Jiang F."/>
        </authorList>
    </citation>
    <scope>NUCLEOTIDE SEQUENCE [LARGE SCALE GENOMIC DNA]</scope>
    <source>
        <strain evidence="1">JINMINGXINNONG_FW02</strain>
        <tissue evidence="1">Leaves</tissue>
    </source>
</reference>
<accession>A0AAN9MM43</accession>
<organism evidence="1 2">
    <name type="scientific">Phaseolus coccineus</name>
    <name type="common">Scarlet runner bean</name>
    <name type="synonym">Phaseolus multiflorus</name>
    <dbReference type="NCBI Taxonomy" id="3886"/>
    <lineage>
        <taxon>Eukaryota</taxon>
        <taxon>Viridiplantae</taxon>
        <taxon>Streptophyta</taxon>
        <taxon>Embryophyta</taxon>
        <taxon>Tracheophyta</taxon>
        <taxon>Spermatophyta</taxon>
        <taxon>Magnoliopsida</taxon>
        <taxon>eudicotyledons</taxon>
        <taxon>Gunneridae</taxon>
        <taxon>Pentapetalae</taxon>
        <taxon>rosids</taxon>
        <taxon>fabids</taxon>
        <taxon>Fabales</taxon>
        <taxon>Fabaceae</taxon>
        <taxon>Papilionoideae</taxon>
        <taxon>50 kb inversion clade</taxon>
        <taxon>NPAAA clade</taxon>
        <taxon>indigoferoid/millettioid clade</taxon>
        <taxon>Phaseoleae</taxon>
        <taxon>Phaseolus</taxon>
    </lineage>
</organism>
<sequence length="78" mass="8942">MFTQSSPIPYTRTRKPLTYHNFPKSRVSFLSNTIGLGFSLRGSLFEPSRPEVRFVPCNCGILASPLLYSQKFVFYFPC</sequence>
<protein>
    <submittedName>
        <fullName evidence="1">Uncharacterized protein</fullName>
    </submittedName>
</protein>
<dbReference type="EMBL" id="JAYMYR010000006">
    <property type="protein sequence ID" value="KAK7357149.1"/>
    <property type="molecule type" value="Genomic_DNA"/>
</dbReference>